<protein>
    <submittedName>
        <fullName evidence="2">Uncharacterized protein</fullName>
    </submittedName>
</protein>
<evidence type="ECO:0000313" key="2">
    <source>
        <dbReference type="EMBL" id="RAZ73223.1"/>
    </source>
</evidence>
<evidence type="ECO:0000313" key="3">
    <source>
        <dbReference type="Proteomes" id="UP000251956"/>
    </source>
</evidence>
<dbReference type="EMBL" id="QMBQ01000008">
    <property type="protein sequence ID" value="RAZ73223.1"/>
    <property type="molecule type" value="Genomic_DNA"/>
</dbReference>
<dbReference type="AlphaFoldDB" id="A0A330GPR7"/>
<dbReference type="Proteomes" id="UP000251956">
    <property type="component" value="Unassembled WGS sequence"/>
</dbReference>
<gene>
    <name evidence="2" type="ORF">DPM35_24735</name>
</gene>
<comment type="caution">
    <text evidence="2">The sequence shown here is derived from an EMBL/GenBank/DDBJ whole genome shotgun (WGS) entry which is preliminary data.</text>
</comment>
<proteinExistence type="predicted"/>
<feature type="region of interest" description="Disordered" evidence="1">
    <location>
        <begin position="1"/>
        <end position="93"/>
    </location>
</feature>
<organism evidence="2 3">
    <name type="scientific">Mesorhizobium atlanticum</name>
    <dbReference type="NCBI Taxonomy" id="2233532"/>
    <lineage>
        <taxon>Bacteria</taxon>
        <taxon>Pseudomonadati</taxon>
        <taxon>Pseudomonadota</taxon>
        <taxon>Alphaproteobacteria</taxon>
        <taxon>Hyphomicrobiales</taxon>
        <taxon>Phyllobacteriaceae</taxon>
        <taxon>Mesorhizobium</taxon>
    </lineage>
</organism>
<dbReference type="OrthoDB" id="8304274at2"/>
<evidence type="ECO:0000256" key="1">
    <source>
        <dbReference type="SAM" id="MobiDB-lite"/>
    </source>
</evidence>
<name>A0A330GPR7_9HYPH</name>
<accession>A0A330GPR7</accession>
<reference evidence="2 3" key="2">
    <citation type="submission" date="2018-07" db="EMBL/GenBank/DDBJ databases">
        <title>Diversity of Mesorhizobium strains in Brazil.</title>
        <authorList>
            <person name="Helene L.C.F."/>
            <person name="Dall'Agnol R."/>
            <person name="Delamuta J.R.M."/>
            <person name="Hungria M."/>
        </authorList>
    </citation>
    <scope>NUCLEOTIDE SEQUENCE [LARGE SCALE GENOMIC DNA]</scope>
    <source>
        <strain evidence="2 3">CNPSo 3140</strain>
    </source>
</reference>
<sequence>MASLSVLPDISPSWGEIGSFGDGAHLATSAIGEGRGDGQSPLKGEMSGRTVRGAKELDVSVEAPLTNPSPPCRNCRCASHRTPPGNHRSQSGG</sequence>
<reference evidence="3" key="1">
    <citation type="submission" date="2018-06" db="EMBL/GenBank/DDBJ databases">
        <authorList>
            <person name="Helene L.C."/>
            <person name="Dall'Agnol R."/>
            <person name="Delamuta J.R."/>
            <person name="Hungria M."/>
        </authorList>
    </citation>
    <scope>NUCLEOTIDE SEQUENCE [LARGE SCALE GENOMIC DNA]</scope>
    <source>
        <strain evidence="3">CNPSo 3140</strain>
    </source>
</reference>
<keyword evidence="3" id="KW-1185">Reference proteome</keyword>